<reference evidence="3" key="1">
    <citation type="journal article" date="2015" name="Nat. Genet.">
        <title>The genome and transcriptome of the zoonotic hookworm Ancylostoma ceylanicum identify infection-specific gene families.</title>
        <authorList>
            <person name="Schwarz E.M."/>
            <person name="Hu Y."/>
            <person name="Antoshechkin I."/>
            <person name="Miller M.M."/>
            <person name="Sternberg P.W."/>
            <person name="Aroian R.V."/>
        </authorList>
    </citation>
    <scope>NUCLEOTIDE SEQUENCE</scope>
    <source>
        <strain evidence="3">HY135</strain>
    </source>
</reference>
<organism evidence="2 3">
    <name type="scientific">Ancylostoma ceylanicum</name>
    <dbReference type="NCBI Taxonomy" id="53326"/>
    <lineage>
        <taxon>Eukaryota</taxon>
        <taxon>Metazoa</taxon>
        <taxon>Ecdysozoa</taxon>
        <taxon>Nematoda</taxon>
        <taxon>Chromadorea</taxon>
        <taxon>Rhabditida</taxon>
        <taxon>Rhabditina</taxon>
        <taxon>Rhabditomorpha</taxon>
        <taxon>Strongyloidea</taxon>
        <taxon>Ancylostomatidae</taxon>
        <taxon>Ancylostomatinae</taxon>
        <taxon>Ancylostoma</taxon>
    </lineage>
</organism>
<dbReference type="AlphaFoldDB" id="A0A016UP84"/>
<dbReference type="Proteomes" id="UP000024635">
    <property type="component" value="Unassembled WGS sequence"/>
</dbReference>
<gene>
    <name evidence="2" type="primary">Acey_s0034.g2913</name>
    <name evidence="2" type="ORF">Y032_0034g2913</name>
</gene>
<evidence type="ECO:0000256" key="1">
    <source>
        <dbReference type="SAM" id="SignalP"/>
    </source>
</evidence>
<feature type="chain" id="PRO_5001489016" evidence="1">
    <location>
        <begin position="18"/>
        <end position="81"/>
    </location>
</feature>
<dbReference type="EMBL" id="JARK01001370">
    <property type="protein sequence ID" value="EYC16298.1"/>
    <property type="molecule type" value="Genomic_DNA"/>
</dbReference>
<evidence type="ECO:0000313" key="3">
    <source>
        <dbReference type="Proteomes" id="UP000024635"/>
    </source>
</evidence>
<feature type="signal peptide" evidence="1">
    <location>
        <begin position="1"/>
        <end position="17"/>
    </location>
</feature>
<keyword evidence="3" id="KW-1185">Reference proteome</keyword>
<evidence type="ECO:0000313" key="2">
    <source>
        <dbReference type="EMBL" id="EYC16298.1"/>
    </source>
</evidence>
<dbReference type="OrthoDB" id="5895312at2759"/>
<accession>A0A016UP84</accession>
<proteinExistence type="predicted"/>
<comment type="caution">
    <text evidence="2">The sequence shown here is derived from an EMBL/GenBank/DDBJ whole genome shotgun (WGS) entry which is preliminary data.</text>
</comment>
<name>A0A016UP84_9BILA</name>
<sequence length="81" mass="9328">MSLLYILLAFLVLSTQGSDVDFDQETEHGHGHGDCKEVDYDIFIEECHVGQTGRRKVTIIYEAYEEPFLSSLKWVAILRFC</sequence>
<keyword evidence="1" id="KW-0732">Signal</keyword>
<protein>
    <submittedName>
        <fullName evidence="2">Uncharacterized protein</fullName>
    </submittedName>
</protein>